<dbReference type="GO" id="GO:0043565">
    <property type="term" value="F:sequence-specific DNA binding"/>
    <property type="evidence" value="ECO:0007669"/>
    <property type="project" value="TreeGrafter"/>
</dbReference>
<protein>
    <submittedName>
        <fullName evidence="6">HTH-type transcriptional regulator DmlR</fullName>
    </submittedName>
</protein>
<dbReference type="Pfam" id="PF03466">
    <property type="entry name" value="LysR_substrate"/>
    <property type="match status" value="1"/>
</dbReference>
<dbReference type="AlphaFoldDB" id="A0A9N8MK46"/>
<proteinExistence type="inferred from homology"/>
<dbReference type="PANTHER" id="PTHR30537:SF3">
    <property type="entry name" value="TRANSCRIPTIONAL REGULATORY PROTEIN"/>
    <property type="match status" value="1"/>
</dbReference>
<gene>
    <name evidence="6" type="primary">dmlR_4</name>
    <name evidence="6" type="ORF">R70211_00740</name>
</gene>
<keyword evidence="4" id="KW-0804">Transcription</keyword>
<dbReference type="Proteomes" id="UP000675121">
    <property type="component" value="Unassembled WGS sequence"/>
</dbReference>
<dbReference type="InterPro" id="IPR036390">
    <property type="entry name" value="WH_DNA-bd_sf"/>
</dbReference>
<feature type="domain" description="HTH lysR-type" evidence="5">
    <location>
        <begin position="1"/>
        <end position="58"/>
    </location>
</feature>
<dbReference type="Gene3D" id="3.40.190.290">
    <property type="match status" value="1"/>
</dbReference>
<name>A0A9N8MK46_9BURK</name>
<dbReference type="PROSITE" id="PS50931">
    <property type="entry name" value="HTH_LYSR"/>
    <property type="match status" value="1"/>
</dbReference>
<evidence type="ECO:0000256" key="2">
    <source>
        <dbReference type="ARBA" id="ARBA00023015"/>
    </source>
</evidence>
<evidence type="ECO:0000259" key="5">
    <source>
        <dbReference type="PROSITE" id="PS50931"/>
    </source>
</evidence>
<dbReference type="Gene3D" id="1.10.10.10">
    <property type="entry name" value="Winged helix-like DNA-binding domain superfamily/Winged helix DNA-binding domain"/>
    <property type="match status" value="1"/>
</dbReference>
<accession>A0A9N8MK46</accession>
<dbReference type="InterPro" id="IPR036388">
    <property type="entry name" value="WH-like_DNA-bd_sf"/>
</dbReference>
<comment type="caution">
    <text evidence="6">The sequence shown here is derived from an EMBL/GenBank/DDBJ whole genome shotgun (WGS) entry which is preliminary data.</text>
</comment>
<dbReference type="PANTHER" id="PTHR30537">
    <property type="entry name" value="HTH-TYPE TRANSCRIPTIONAL REGULATOR"/>
    <property type="match status" value="1"/>
</dbReference>
<comment type="similarity">
    <text evidence="1">Belongs to the LysR transcriptional regulatory family.</text>
</comment>
<dbReference type="EMBL" id="CAJNAS010000002">
    <property type="protein sequence ID" value="CAE6865225.1"/>
    <property type="molecule type" value="Genomic_DNA"/>
</dbReference>
<dbReference type="Pfam" id="PF00126">
    <property type="entry name" value="HTH_1"/>
    <property type="match status" value="1"/>
</dbReference>
<dbReference type="GO" id="GO:0003700">
    <property type="term" value="F:DNA-binding transcription factor activity"/>
    <property type="evidence" value="ECO:0007669"/>
    <property type="project" value="InterPro"/>
</dbReference>
<dbReference type="InterPro" id="IPR005119">
    <property type="entry name" value="LysR_subst-bd"/>
</dbReference>
<dbReference type="SUPFAM" id="SSF53850">
    <property type="entry name" value="Periplasmic binding protein-like II"/>
    <property type="match status" value="1"/>
</dbReference>
<keyword evidence="3" id="KW-0238">DNA-binding</keyword>
<dbReference type="GO" id="GO:0006351">
    <property type="term" value="P:DNA-templated transcription"/>
    <property type="evidence" value="ECO:0007669"/>
    <property type="project" value="TreeGrafter"/>
</dbReference>
<evidence type="ECO:0000313" key="6">
    <source>
        <dbReference type="EMBL" id="CAE6865225.1"/>
    </source>
</evidence>
<evidence type="ECO:0000256" key="3">
    <source>
        <dbReference type="ARBA" id="ARBA00023125"/>
    </source>
</evidence>
<evidence type="ECO:0000256" key="1">
    <source>
        <dbReference type="ARBA" id="ARBA00009437"/>
    </source>
</evidence>
<dbReference type="RefSeq" id="WP_201086485.1">
    <property type="nucleotide sequence ID" value="NZ_CAJNAS010000002.1"/>
</dbReference>
<evidence type="ECO:0000256" key="4">
    <source>
        <dbReference type="ARBA" id="ARBA00023163"/>
    </source>
</evidence>
<evidence type="ECO:0000313" key="7">
    <source>
        <dbReference type="Proteomes" id="UP000675121"/>
    </source>
</evidence>
<dbReference type="InterPro" id="IPR058163">
    <property type="entry name" value="LysR-type_TF_proteobact-type"/>
</dbReference>
<dbReference type="SUPFAM" id="SSF46785">
    <property type="entry name" value="Winged helix' DNA-binding domain"/>
    <property type="match status" value="1"/>
</dbReference>
<organism evidence="6 7">
    <name type="scientific">Paraburkholderia domus</name>
    <dbReference type="NCBI Taxonomy" id="2793075"/>
    <lineage>
        <taxon>Bacteria</taxon>
        <taxon>Pseudomonadati</taxon>
        <taxon>Pseudomonadota</taxon>
        <taxon>Betaproteobacteria</taxon>
        <taxon>Burkholderiales</taxon>
        <taxon>Burkholderiaceae</taxon>
        <taxon>Paraburkholderia</taxon>
    </lineage>
</organism>
<sequence length="297" mass="32569">MNWDDARVFLAVEREKTLRGAARTLNLDQATVGRRIAALEHALRATLFLRTSEGYALTAAGETALRSAEKMEHSAHELVRQTQGTDTRLAGDVRVTSTDSIALDFLLPAIERLHAAHPEVRILLDTSTRMLNLAKREADIAVRSVRPDNPDLIARRLARWPMALFASKAYLEQHGKPAAGSAFAGHDLVVYQGNWTGSRSPTSPTLAGEPTHAGRIVSTFNSSLMLRTAVKAGLGLGELPIYLAEHDGLVQIWPEPARGAVYEIWLVTHQDLRHTARIAAMIEGIASAFEDHTKHTN</sequence>
<dbReference type="InterPro" id="IPR000847">
    <property type="entry name" value="LysR_HTH_N"/>
</dbReference>
<keyword evidence="2" id="KW-0805">Transcription regulation</keyword>
<reference evidence="6" key="1">
    <citation type="submission" date="2021-02" db="EMBL/GenBank/DDBJ databases">
        <authorList>
            <person name="Vanwijnsberghe S."/>
        </authorList>
    </citation>
    <scope>NUCLEOTIDE SEQUENCE</scope>
    <source>
        <strain evidence="6">R-70211</strain>
    </source>
</reference>
<keyword evidence="7" id="KW-1185">Reference proteome</keyword>